<evidence type="ECO:0000313" key="15">
    <source>
        <dbReference type="Proteomes" id="UP000326565"/>
    </source>
</evidence>
<evidence type="ECO:0000256" key="4">
    <source>
        <dbReference type="ARBA" id="ARBA00013122"/>
    </source>
</evidence>
<dbReference type="GO" id="GO:0005789">
    <property type="term" value="C:endoplasmic reticulum membrane"/>
    <property type="evidence" value="ECO:0007669"/>
    <property type="project" value="UniProtKB-SubCell"/>
</dbReference>
<comment type="caution">
    <text evidence="13">Lacks conserved residue(s) required for the propagation of feature annotation.</text>
</comment>
<keyword evidence="7 13" id="KW-0276">Fatty acid metabolism</keyword>
<organism evidence="14 15">
    <name type="scientific">Aspergillus leporis</name>
    <dbReference type="NCBI Taxonomy" id="41062"/>
    <lineage>
        <taxon>Eukaryota</taxon>
        <taxon>Fungi</taxon>
        <taxon>Dikarya</taxon>
        <taxon>Ascomycota</taxon>
        <taxon>Pezizomycotina</taxon>
        <taxon>Eurotiomycetes</taxon>
        <taxon>Eurotiomycetidae</taxon>
        <taxon>Eurotiales</taxon>
        <taxon>Aspergillaceae</taxon>
        <taxon>Aspergillus</taxon>
        <taxon>Aspergillus subgen. Circumdati</taxon>
    </lineage>
</organism>
<dbReference type="GO" id="GO:0042761">
    <property type="term" value="P:very long-chain fatty acid biosynthetic process"/>
    <property type="evidence" value="ECO:0007669"/>
    <property type="project" value="TreeGrafter"/>
</dbReference>
<dbReference type="PANTHER" id="PTHR11035">
    <property type="entry name" value="VERY-LONG-CHAIN (3R)-3-HYDROXYACYL-COA DEHYDRATASE"/>
    <property type="match status" value="1"/>
</dbReference>
<dbReference type="EC" id="4.2.1.134" evidence="4 13"/>
<evidence type="ECO:0000256" key="12">
    <source>
        <dbReference type="ARBA" id="ARBA00023239"/>
    </source>
</evidence>
<dbReference type="GO" id="GO:0102158">
    <property type="term" value="F:very-long-chain (3R)-3-hydroxyacyl-CoA dehydratase activity"/>
    <property type="evidence" value="ECO:0007669"/>
    <property type="project" value="UniProtKB-EC"/>
</dbReference>
<dbReference type="InterPro" id="IPR007482">
    <property type="entry name" value="Tyr_Pase-like_PTPLA"/>
</dbReference>
<dbReference type="AlphaFoldDB" id="A0A5N5WXY7"/>
<evidence type="ECO:0000313" key="14">
    <source>
        <dbReference type="EMBL" id="KAB8071922.1"/>
    </source>
</evidence>
<evidence type="ECO:0000256" key="7">
    <source>
        <dbReference type="ARBA" id="ARBA00022832"/>
    </source>
</evidence>
<gene>
    <name evidence="14" type="ORF">BDV29DRAFT_11342</name>
</gene>
<keyword evidence="8 13" id="KW-1133">Transmembrane helix</keyword>
<dbReference type="GO" id="GO:0030497">
    <property type="term" value="P:fatty acid elongation"/>
    <property type="evidence" value="ECO:0007669"/>
    <property type="project" value="TreeGrafter"/>
</dbReference>
<dbReference type="OrthoDB" id="46988at2759"/>
<keyword evidence="11 13" id="KW-0275">Fatty acid biosynthesis</keyword>
<comment type="similarity">
    <text evidence="3 13">Belongs to the very long-chain fatty acids dehydratase HACD family.</text>
</comment>
<keyword evidence="13" id="KW-0256">Endoplasmic reticulum</keyword>
<keyword evidence="15" id="KW-1185">Reference proteome</keyword>
<dbReference type="UniPathway" id="UPA00094"/>
<feature type="transmembrane region" description="Helical" evidence="13">
    <location>
        <begin position="111"/>
        <end position="133"/>
    </location>
</feature>
<accession>A0A5N5WXY7</accession>
<evidence type="ECO:0000256" key="9">
    <source>
        <dbReference type="ARBA" id="ARBA00023098"/>
    </source>
</evidence>
<reference evidence="14 15" key="1">
    <citation type="submission" date="2019-04" db="EMBL/GenBank/DDBJ databases">
        <title>Friends and foes A comparative genomics study of 23 Aspergillus species from section Flavi.</title>
        <authorList>
            <consortium name="DOE Joint Genome Institute"/>
            <person name="Kjaerbolling I."/>
            <person name="Vesth T."/>
            <person name="Frisvad J.C."/>
            <person name="Nybo J.L."/>
            <person name="Theobald S."/>
            <person name="Kildgaard S."/>
            <person name="Isbrandt T."/>
            <person name="Kuo A."/>
            <person name="Sato A."/>
            <person name="Lyhne E.K."/>
            <person name="Kogle M.E."/>
            <person name="Wiebenga A."/>
            <person name="Kun R.S."/>
            <person name="Lubbers R.J."/>
            <person name="Makela M.R."/>
            <person name="Barry K."/>
            <person name="Chovatia M."/>
            <person name="Clum A."/>
            <person name="Daum C."/>
            <person name="Haridas S."/>
            <person name="He G."/>
            <person name="LaButti K."/>
            <person name="Lipzen A."/>
            <person name="Mondo S."/>
            <person name="Riley R."/>
            <person name="Salamov A."/>
            <person name="Simmons B.A."/>
            <person name="Magnuson J.K."/>
            <person name="Henrissat B."/>
            <person name="Mortensen U.H."/>
            <person name="Larsen T.O."/>
            <person name="Devries R.P."/>
            <person name="Grigoriev I.V."/>
            <person name="Machida M."/>
            <person name="Baker S.E."/>
            <person name="Andersen M.R."/>
        </authorList>
    </citation>
    <scope>NUCLEOTIDE SEQUENCE [LARGE SCALE GENOMIC DNA]</scope>
    <source>
        <strain evidence="14 15">CBS 151.66</strain>
    </source>
</reference>
<keyword evidence="10 13" id="KW-0472">Membrane</keyword>
<name>A0A5N5WXY7_9EURO</name>
<keyword evidence="6 13" id="KW-0812">Transmembrane</keyword>
<dbReference type="PANTHER" id="PTHR11035:SF24">
    <property type="entry name" value="VERY-LONG-CHAIN (3R)-3-HYDROXYACYL-COA DEHYDRATASE"/>
    <property type="match status" value="1"/>
</dbReference>
<keyword evidence="12 13" id="KW-0456">Lyase</keyword>
<evidence type="ECO:0000256" key="13">
    <source>
        <dbReference type="RuleBase" id="RU363109"/>
    </source>
</evidence>
<sequence>MHPKQDPAPQFSPKRAYLLLYNAISSLLWLHILLTVLTTKTPASTYTTLEPWTRWTQTLAVAEILHSAAGLTRAPVFTTFTQVFGRCVQVWTINYAFPEVTAPSWAYPSMLLAWSVADTVRYLYFVVMLAGLSIPDVLRWLRYSLFFVLYPIGIGSEWWMMYNAASTTTNVLVAGIFYFFLALYVPGSPMMYKYMVKQRAKTLSRP</sequence>
<evidence type="ECO:0000256" key="1">
    <source>
        <dbReference type="ARBA" id="ARBA00004141"/>
    </source>
</evidence>
<keyword evidence="5 13" id="KW-0444">Lipid biosynthesis</keyword>
<keyword evidence="9 13" id="KW-0443">Lipid metabolism</keyword>
<evidence type="ECO:0000256" key="10">
    <source>
        <dbReference type="ARBA" id="ARBA00023136"/>
    </source>
</evidence>
<comment type="subcellular location">
    <subcellularLocation>
        <location evidence="13">Endoplasmic reticulum membrane</location>
        <topology evidence="13">Multi-pass membrane protein</topology>
    </subcellularLocation>
    <subcellularLocation>
        <location evidence="1">Membrane</location>
        <topology evidence="1">Multi-pass membrane protein</topology>
    </subcellularLocation>
</comment>
<evidence type="ECO:0000256" key="3">
    <source>
        <dbReference type="ARBA" id="ARBA00007811"/>
    </source>
</evidence>
<proteinExistence type="inferred from homology"/>
<dbReference type="Proteomes" id="UP000326565">
    <property type="component" value="Unassembled WGS sequence"/>
</dbReference>
<evidence type="ECO:0000256" key="5">
    <source>
        <dbReference type="ARBA" id="ARBA00022516"/>
    </source>
</evidence>
<dbReference type="EMBL" id="ML732260">
    <property type="protein sequence ID" value="KAB8071922.1"/>
    <property type="molecule type" value="Genomic_DNA"/>
</dbReference>
<feature type="transmembrane region" description="Helical" evidence="13">
    <location>
        <begin position="140"/>
        <end position="159"/>
    </location>
</feature>
<dbReference type="Pfam" id="PF04387">
    <property type="entry name" value="PTPLA"/>
    <property type="match status" value="1"/>
</dbReference>
<feature type="transmembrane region" description="Helical" evidence="13">
    <location>
        <begin position="16"/>
        <end position="37"/>
    </location>
</feature>
<comment type="catalytic activity">
    <reaction evidence="13">
        <text>a very-long-chain (3R)-3-hydroxyacyl-CoA = a very-long-chain (2E)-enoyl-CoA + H2O</text>
        <dbReference type="Rhea" id="RHEA:45812"/>
        <dbReference type="ChEBI" id="CHEBI:15377"/>
        <dbReference type="ChEBI" id="CHEBI:83728"/>
        <dbReference type="ChEBI" id="CHEBI:85440"/>
        <dbReference type="EC" id="4.2.1.134"/>
    </reaction>
</comment>
<evidence type="ECO:0000256" key="6">
    <source>
        <dbReference type="ARBA" id="ARBA00022692"/>
    </source>
</evidence>
<evidence type="ECO:0000256" key="8">
    <source>
        <dbReference type="ARBA" id="ARBA00022989"/>
    </source>
</evidence>
<comment type="pathway">
    <text evidence="2 13">Lipid metabolism; fatty acid biosynthesis.</text>
</comment>
<comment type="function">
    <text evidence="13">Catalyzes the third of the four reactions of the long-chain fatty acids elongation cycle. This endoplasmic reticulum-bound enzymatic process, allows the addition of two carbons to the chain of long- and very long-chain fatty acids/VLCFAs per cycle. This enzyme catalyzes the dehydration of the 3-hydroxyacyl-CoA intermediate into trans-2,3-enoyl-CoA, within each cycle of fatty acid elongation. Thereby, it participates to the production of VLCFAs of different chain lengths that are involved in multiple biological processes as precursors of membrane lipids and lipid mediators.</text>
</comment>
<evidence type="ECO:0000256" key="2">
    <source>
        <dbReference type="ARBA" id="ARBA00005194"/>
    </source>
</evidence>
<protein>
    <recommendedName>
        <fullName evidence="4 13">Very-long-chain (3R)-3-hydroxyacyl-CoA dehydratase</fullName>
        <ecNumber evidence="4 13">4.2.1.134</ecNumber>
    </recommendedName>
</protein>
<feature type="transmembrane region" description="Helical" evidence="13">
    <location>
        <begin position="171"/>
        <end position="192"/>
    </location>
</feature>
<evidence type="ECO:0000256" key="11">
    <source>
        <dbReference type="ARBA" id="ARBA00023160"/>
    </source>
</evidence>
<dbReference type="GO" id="GO:0030148">
    <property type="term" value="P:sphingolipid biosynthetic process"/>
    <property type="evidence" value="ECO:0007669"/>
    <property type="project" value="TreeGrafter"/>
</dbReference>